<gene>
    <name evidence="1" type="ORF">EXIGLDRAFT_612881</name>
</gene>
<accession>A0A165IJH7</accession>
<reference evidence="1 2" key="1">
    <citation type="journal article" date="2016" name="Mol. Biol. Evol.">
        <title>Comparative Genomics of Early-Diverging Mushroom-Forming Fungi Provides Insights into the Origins of Lignocellulose Decay Capabilities.</title>
        <authorList>
            <person name="Nagy L.G."/>
            <person name="Riley R."/>
            <person name="Tritt A."/>
            <person name="Adam C."/>
            <person name="Daum C."/>
            <person name="Floudas D."/>
            <person name="Sun H."/>
            <person name="Yadav J.S."/>
            <person name="Pangilinan J."/>
            <person name="Larsson K.H."/>
            <person name="Matsuura K."/>
            <person name="Barry K."/>
            <person name="Labutti K."/>
            <person name="Kuo R."/>
            <person name="Ohm R.A."/>
            <person name="Bhattacharya S.S."/>
            <person name="Shirouzu T."/>
            <person name="Yoshinaga Y."/>
            <person name="Martin F.M."/>
            <person name="Grigoriev I.V."/>
            <person name="Hibbett D.S."/>
        </authorList>
    </citation>
    <scope>NUCLEOTIDE SEQUENCE [LARGE SCALE GENOMIC DNA]</scope>
    <source>
        <strain evidence="1 2">HHB12029</strain>
    </source>
</reference>
<evidence type="ECO:0000313" key="1">
    <source>
        <dbReference type="EMBL" id="KZV93490.1"/>
    </source>
</evidence>
<sequence>MNTGYAHARYRELLYQHGHGYPFWIPEPSDALSKEQKAEGVRLGDVGILTDDGGFEYLWNVHLPADHPYNKSRVPSNFTPLAPLNETRDVRRIDAFYPENTAISSSSVKKREIKLEAELQPALVGGIVGGGAGFEFSTEGNSGAILTLPRGGLRIDAVKRNLYQKYAATHAESWYRYINQDLQLGVQSGALYLVTGTDKCSSWGVASFAKPSGSQSLTLKFVASGAASSDVSIKNSWSADFGVEHRAKVVDPSELSQCVFARGFVISVRDHLWAQICGMSVKTTSLYGANNRPSFVSSSRPFARGADSNRNVDVQPIPDYLSQVCGVVPARRSSHVLT</sequence>
<dbReference type="EMBL" id="KV425989">
    <property type="protein sequence ID" value="KZV93490.1"/>
    <property type="molecule type" value="Genomic_DNA"/>
</dbReference>
<keyword evidence="2" id="KW-1185">Reference proteome</keyword>
<protein>
    <submittedName>
        <fullName evidence="1">Uncharacterized protein</fullName>
    </submittedName>
</protein>
<dbReference type="InParanoid" id="A0A165IJH7"/>
<dbReference type="STRING" id="1314781.A0A165IJH7"/>
<dbReference type="OrthoDB" id="2662290at2759"/>
<proteinExistence type="predicted"/>
<dbReference type="AlphaFoldDB" id="A0A165IJH7"/>
<dbReference type="Proteomes" id="UP000077266">
    <property type="component" value="Unassembled WGS sequence"/>
</dbReference>
<name>A0A165IJH7_EXIGL</name>
<evidence type="ECO:0000313" key="2">
    <source>
        <dbReference type="Proteomes" id="UP000077266"/>
    </source>
</evidence>
<organism evidence="1 2">
    <name type="scientific">Exidia glandulosa HHB12029</name>
    <dbReference type="NCBI Taxonomy" id="1314781"/>
    <lineage>
        <taxon>Eukaryota</taxon>
        <taxon>Fungi</taxon>
        <taxon>Dikarya</taxon>
        <taxon>Basidiomycota</taxon>
        <taxon>Agaricomycotina</taxon>
        <taxon>Agaricomycetes</taxon>
        <taxon>Auriculariales</taxon>
        <taxon>Exidiaceae</taxon>
        <taxon>Exidia</taxon>
    </lineage>
</organism>